<evidence type="ECO:0000256" key="2">
    <source>
        <dbReference type="ARBA" id="ARBA00022692"/>
    </source>
</evidence>
<comment type="function">
    <text evidence="7">Component of the MICOS complex, a large protein complex of the mitochondrial inner membrane that plays crucial roles in the maintenance of crista junctions, inner membrane architecture, and formation of contact sites to the outer membrane.</text>
</comment>
<protein>
    <recommendedName>
        <fullName evidence="7">MICOS complex subunit MIC60</fullName>
    </recommendedName>
    <alternativeName>
        <fullName evidence="7">Mitofilin</fullName>
    </alternativeName>
</protein>
<keyword evidence="3 7" id="KW-0999">Mitochondrion inner membrane</keyword>
<evidence type="ECO:0000256" key="7">
    <source>
        <dbReference type="RuleBase" id="RU363000"/>
    </source>
</evidence>
<comment type="similarity">
    <text evidence="1 7">Belongs to the MICOS complex subunit Mic60 family.</text>
</comment>
<evidence type="ECO:0000313" key="8">
    <source>
        <dbReference type="EMBL" id="VDM54605.1"/>
    </source>
</evidence>
<dbReference type="OMA" id="ARAKWFI"/>
<evidence type="ECO:0000256" key="5">
    <source>
        <dbReference type="ARBA" id="ARBA00023128"/>
    </source>
</evidence>
<dbReference type="Pfam" id="PF09731">
    <property type="entry name" value="Mitofilin"/>
    <property type="match status" value="1"/>
</dbReference>
<reference evidence="8 9" key="2">
    <citation type="submission" date="2018-11" db="EMBL/GenBank/DDBJ databases">
        <authorList>
            <consortium name="Pathogen Informatics"/>
        </authorList>
    </citation>
    <scope>NUCLEOTIDE SEQUENCE [LARGE SCALE GENOMIC DNA]</scope>
    <source>
        <strain evidence="8 9">Costa Rica</strain>
    </source>
</reference>
<keyword evidence="2 7" id="KW-0812">Transmembrane</keyword>
<proteinExistence type="inferred from homology"/>
<evidence type="ECO:0000256" key="1">
    <source>
        <dbReference type="ARBA" id="ARBA00010877"/>
    </source>
</evidence>
<sequence>CECEDAFVDAVISAFPEVSKTKGVYTEQDLKNRFSKIYKLGRRTAAIDDNGGTLNDYLWSYLRSMLFFDLSRKFTEDDMIDPSTVDNLEVLARAKWYVDRNDFKNAIRVAQLLRGEPALVIRDWLTDTRAYLETRLLAQLLVAHAAVSSVRTTY</sequence>
<dbReference type="GO" id="GO:0042407">
    <property type="term" value="P:cristae formation"/>
    <property type="evidence" value="ECO:0007669"/>
    <property type="project" value="TreeGrafter"/>
</dbReference>
<comment type="subunit">
    <text evidence="7">Component of the mitochondrial contact site and cristae organizing system (MICOS) complex.</text>
</comment>
<reference evidence="10" key="1">
    <citation type="submission" date="2017-02" db="UniProtKB">
        <authorList>
            <consortium name="WormBaseParasite"/>
        </authorList>
    </citation>
    <scope>IDENTIFICATION</scope>
</reference>
<keyword evidence="5 7" id="KW-0496">Mitochondrion</keyword>
<dbReference type="PANTHER" id="PTHR15415">
    <property type="entry name" value="MITOFILIN"/>
    <property type="match status" value="1"/>
</dbReference>
<name>A0A0R3PFP3_ANGCS</name>
<keyword evidence="9" id="KW-1185">Reference proteome</keyword>
<evidence type="ECO:0000256" key="3">
    <source>
        <dbReference type="ARBA" id="ARBA00022792"/>
    </source>
</evidence>
<gene>
    <name evidence="8" type="ORF">ACOC_LOCUS3020</name>
</gene>
<dbReference type="PANTHER" id="PTHR15415:SF7">
    <property type="entry name" value="MICOS COMPLEX SUBUNIT MIC60"/>
    <property type="match status" value="1"/>
</dbReference>
<organism evidence="10">
    <name type="scientific">Angiostrongylus costaricensis</name>
    <name type="common">Nematode worm</name>
    <dbReference type="NCBI Taxonomy" id="334426"/>
    <lineage>
        <taxon>Eukaryota</taxon>
        <taxon>Metazoa</taxon>
        <taxon>Ecdysozoa</taxon>
        <taxon>Nematoda</taxon>
        <taxon>Chromadorea</taxon>
        <taxon>Rhabditida</taxon>
        <taxon>Rhabditina</taxon>
        <taxon>Rhabditomorpha</taxon>
        <taxon>Strongyloidea</taxon>
        <taxon>Metastrongylidae</taxon>
        <taxon>Angiostrongylus</taxon>
    </lineage>
</organism>
<evidence type="ECO:0000256" key="4">
    <source>
        <dbReference type="ARBA" id="ARBA00022989"/>
    </source>
</evidence>
<evidence type="ECO:0000313" key="10">
    <source>
        <dbReference type="WBParaSite" id="ACOC_0000301901-mRNA-1"/>
    </source>
</evidence>
<evidence type="ECO:0000313" key="9">
    <source>
        <dbReference type="Proteomes" id="UP000267027"/>
    </source>
</evidence>
<dbReference type="OrthoDB" id="10261039at2759"/>
<dbReference type="AlphaFoldDB" id="A0A0R3PFP3"/>
<dbReference type="STRING" id="334426.A0A0R3PFP3"/>
<dbReference type="InterPro" id="IPR019133">
    <property type="entry name" value="MIC60"/>
</dbReference>
<dbReference type="GO" id="GO:0061617">
    <property type="term" value="C:MICOS complex"/>
    <property type="evidence" value="ECO:0007669"/>
    <property type="project" value="TreeGrafter"/>
</dbReference>
<evidence type="ECO:0000256" key="6">
    <source>
        <dbReference type="ARBA" id="ARBA00023136"/>
    </source>
</evidence>
<keyword evidence="6" id="KW-0472">Membrane</keyword>
<dbReference type="WBParaSite" id="ACOC_0000301901-mRNA-1">
    <property type="protein sequence ID" value="ACOC_0000301901-mRNA-1"/>
    <property type="gene ID" value="ACOC_0000301901"/>
</dbReference>
<dbReference type="EMBL" id="UYYA01000757">
    <property type="protein sequence ID" value="VDM54605.1"/>
    <property type="molecule type" value="Genomic_DNA"/>
</dbReference>
<keyword evidence="4" id="KW-1133">Transmembrane helix</keyword>
<dbReference type="Proteomes" id="UP000267027">
    <property type="component" value="Unassembled WGS sequence"/>
</dbReference>
<comment type="subcellular location">
    <subcellularLocation>
        <location evidence="7">Mitochondrion inner membrane</location>
        <topology evidence="7">Single-pass membrane protein</topology>
    </subcellularLocation>
</comment>
<accession>A0A0R3PFP3</accession>